<sequence>MSNEIFVPNTSAHADGLAPSDTPQPNNPLPGGDAVGGHEEQPAPPPPDGIVSKTGEIYVPPTRPAVIPRETAKYVRRKKGEPLKKPGKPSWIWGTKLEFFASRKDEWLAAVEKNTTGDFYRKMAKLFTWKYGFDMKDNDDFESDVEDPPDWLADHVANERLSAAETSRRQECHEKIRERLGGWYRGQYTNLLKEDKANFTELFAPLGNVAGNAPRKPQIVQFYSTKQYEARIKPLVEARLKTLQESAELAGEKPPHPVKVQNEVTKECWDRESEQFKEDTRQALERHHQAAVKAWNDERADGPSRTAEQYSASLKTAAHYLQPFVDSIAERYGMCVSLLMAGPIGDRNGHIEMRSVHAGKTRALAANDWPRHDPQGFSALESSMVDFAHHVFTDAECEARRTNAEAGPVRRRNMTAAHPTASGSTSSPPTATPNAGSIAPAASSGGEIVPPDGEAGLEYGPHLPPSDNPEGNHASDDDDDERDVNRDEGANADGEDGAPEVMTGEALAIARLWKRKDRGRWSDELGRAFGAFERVRDYGGMEWATCVARYLDFEKKCGYSEGALMTTESRPDIVKRWLGRARKWEIQQNLGLLGAEGIQNSFIDGWWSWWTAIQPKERGTSLRPTGLDWSSMMKLHGRNGLLLVMGTLLWWGETVAAMTPLDRMTWALAVEDVTWVLEQLLLQKGKGVGKE</sequence>
<evidence type="ECO:0000313" key="2">
    <source>
        <dbReference type="EMBL" id="KAK6997513.1"/>
    </source>
</evidence>
<evidence type="ECO:0000256" key="1">
    <source>
        <dbReference type="SAM" id="MobiDB-lite"/>
    </source>
</evidence>
<evidence type="ECO:0000313" key="3">
    <source>
        <dbReference type="Proteomes" id="UP001362999"/>
    </source>
</evidence>
<feature type="compositionally biased region" description="Polar residues" evidence="1">
    <location>
        <begin position="1"/>
        <end position="12"/>
    </location>
</feature>
<name>A0AAW0A1X5_9AGAR</name>
<dbReference type="Proteomes" id="UP001362999">
    <property type="component" value="Unassembled WGS sequence"/>
</dbReference>
<gene>
    <name evidence="2" type="ORF">R3P38DRAFT_2562029</name>
</gene>
<feature type="region of interest" description="Disordered" evidence="1">
    <location>
        <begin position="399"/>
        <end position="503"/>
    </location>
</feature>
<feature type="region of interest" description="Disordered" evidence="1">
    <location>
        <begin position="1"/>
        <end position="54"/>
    </location>
</feature>
<comment type="caution">
    <text evidence="2">The sequence shown here is derived from an EMBL/GenBank/DDBJ whole genome shotgun (WGS) entry which is preliminary data.</text>
</comment>
<accession>A0AAW0A1X5</accession>
<organism evidence="2 3">
    <name type="scientific">Favolaschia claudopus</name>
    <dbReference type="NCBI Taxonomy" id="2862362"/>
    <lineage>
        <taxon>Eukaryota</taxon>
        <taxon>Fungi</taxon>
        <taxon>Dikarya</taxon>
        <taxon>Basidiomycota</taxon>
        <taxon>Agaricomycotina</taxon>
        <taxon>Agaricomycetes</taxon>
        <taxon>Agaricomycetidae</taxon>
        <taxon>Agaricales</taxon>
        <taxon>Marasmiineae</taxon>
        <taxon>Mycenaceae</taxon>
        <taxon>Favolaschia</taxon>
    </lineage>
</organism>
<reference evidence="2 3" key="1">
    <citation type="journal article" date="2024" name="J Genomics">
        <title>Draft genome sequencing and assembly of Favolaschia claudopus CIRM-BRFM 2984 isolated from oak limbs.</title>
        <authorList>
            <person name="Navarro D."/>
            <person name="Drula E."/>
            <person name="Chaduli D."/>
            <person name="Cazenave R."/>
            <person name="Ahrendt S."/>
            <person name="Wang J."/>
            <person name="Lipzen A."/>
            <person name="Daum C."/>
            <person name="Barry K."/>
            <person name="Grigoriev I.V."/>
            <person name="Favel A."/>
            <person name="Rosso M.N."/>
            <person name="Martin F."/>
        </authorList>
    </citation>
    <scope>NUCLEOTIDE SEQUENCE [LARGE SCALE GENOMIC DNA]</scope>
    <source>
        <strain evidence="2 3">CIRM-BRFM 2984</strain>
    </source>
</reference>
<keyword evidence="3" id="KW-1185">Reference proteome</keyword>
<proteinExistence type="predicted"/>
<protein>
    <submittedName>
        <fullName evidence="2">Uncharacterized protein</fullName>
    </submittedName>
</protein>
<dbReference type="EMBL" id="JAWWNJ010000090">
    <property type="protein sequence ID" value="KAK6997513.1"/>
    <property type="molecule type" value="Genomic_DNA"/>
</dbReference>
<feature type="compositionally biased region" description="Low complexity" evidence="1">
    <location>
        <begin position="415"/>
        <end position="446"/>
    </location>
</feature>
<dbReference type="AlphaFoldDB" id="A0AAW0A1X5"/>